<dbReference type="Pfam" id="PF20001">
    <property type="entry name" value="DUF6428"/>
    <property type="match status" value="1"/>
</dbReference>
<name>A0ABW5JP77_9BACT</name>
<accession>A0ABW5JP77</accession>
<evidence type="ECO:0000313" key="1">
    <source>
        <dbReference type="EMBL" id="MFD2533207.1"/>
    </source>
</evidence>
<dbReference type="RefSeq" id="WP_390303077.1">
    <property type="nucleotide sequence ID" value="NZ_JBHULI010000025.1"/>
</dbReference>
<comment type="caution">
    <text evidence="1">The sequence shown here is derived from an EMBL/GenBank/DDBJ whole genome shotgun (WGS) entry which is preliminary data.</text>
</comment>
<organism evidence="1 2">
    <name type="scientific">Gracilimonas halophila</name>
    <dbReference type="NCBI Taxonomy" id="1834464"/>
    <lineage>
        <taxon>Bacteria</taxon>
        <taxon>Pseudomonadati</taxon>
        <taxon>Balneolota</taxon>
        <taxon>Balneolia</taxon>
        <taxon>Balneolales</taxon>
        <taxon>Balneolaceae</taxon>
        <taxon>Gracilimonas</taxon>
    </lineage>
</organism>
<sequence>MNTQTFINTLVSNNSKELSFILPDDTRLSGDLHITEVQNHKVDSVDCGGNAHQYDETVVQLSINESSNNIAEWRTEKALKIFEIVGKKIEYKDDAELFIEFGDSSHPTIRYSVGRIVETSQDVTVMLTVKPTVCKPSLDTTGELAACC</sequence>
<keyword evidence="2" id="KW-1185">Reference proteome</keyword>
<gene>
    <name evidence="1" type="ORF">ACFSVN_12205</name>
</gene>
<proteinExistence type="predicted"/>
<dbReference type="EMBL" id="JBHULI010000025">
    <property type="protein sequence ID" value="MFD2533207.1"/>
    <property type="molecule type" value="Genomic_DNA"/>
</dbReference>
<protein>
    <submittedName>
        <fullName evidence="1">DUF6428 family protein</fullName>
    </submittedName>
</protein>
<evidence type="ECO:0000313" key="2">
    <source>
        <dbReference type="Proteomes" id="UP001597460"/>
    </source>
</evidence>
<reference evidence="2" key="1">
    <citation type="journal article" date="2019" name="Int. J. Syst. Evol. Microbiol.">
        <title>The Global Catalogue of Microorganisms (GCM) 10K type strain sequencing project: providing services to taxonomists for standard genome sequencing and annotation.</title>
        <authorList>
            <consortium name="The Broad Institute Genomics Platform"/>
            <consortium name="The Broad Institute Genome Sequencing Center for Infectious Disease"/>
            <person name="Wu L."/>
            <person name="Ma J."/>
        </authorList>
    </citation>
    <scope>NUCLEOTIDE SEQUENCE [LARGE SCALE GENOMIC DNA]</scope>
    <source>
        <strain evidence="2">KCTC 52042</strain>
    </source>
</reference>
<dbReference type="InterPro" id="IPR045534">
    <property type="entry name" value="DUF6428"/>
</dbReference>
<dbReference type="Proteomes" id="UP001597460">
    <property type="component" value="Unassembled WGS sequence"/>
</dbReference>